<proteinExistence type="predicted"/>
<dbReference type="InterPro" id="IPR032675">
    <property type="entry name" value="LRR_dom_sf"/>
</dbReference>
<evidence type="ECO:0008006" key="3">
    <source>
        <dbReference type="Google" id="ProtNLM"/>
    </source>
</evidence>
<dbReference type="Gene3D" id="3.80.10.10">
    <property type="entry name" value="Ribonuclease Inhibitor"/>
    <property type="match status" value="1"/>
</dbReference>
<accession>A0A8H5AWC7</accession>
<dbReference type="EMBL" id="JAACJJ010000056">
    <property type="protein sequence ID" value="KAF5312152.1"/>
    <property type="molecule type" value="Genomic_DNA"/>
</dbReference>
<sequence length="389" mass="44856">MDPPRLPPELYREIAANLSLPSTRNSLTLLSLVNKDWCNASQQILFRSFYEYDEGKPGEDEWSVVAKHYQFLKRITDSPKLASYVRFYAQYDLSWDPECVETYFAEDSNLWGLTARALPLMTNLKHLHLSFSNDQGPHACRQLLEACNFQLDTLTWECDDVNDLRQHFIPFLRTQRSLWHLGVGTTVVGPQNSNLSWLPRDVCPSLISTESDFGSIVSLAEKRSIVASYMDWKCVDPETMNPGKRIQDEHLSVLQRLKYLKVAEYSRLRDFSGPVNLDITLLVLGKWNFESIKQLDHLPELRILSLLECTDLRKSSNEISAITAFGRCPKLKYVIVQEESDTHLSRHTRLFITRTGGPDILGNLPRLNAEPCYIFNHPGTIWWKQYDVN</sequence>
<gene>
    <name evidence="1" type="ORF">D9619_003809</name>
</gene>
<organism evidence="1 2">
    <name type="scientific">Psilocybe cf. subviscida</name>
    <dbReference type="NCBI Taxonomy" id="2480587"/>
    <lineage>
        <taxon>Eukaryota</taxon>
        <taxon>Fungi</taxon>
        <taxon>Dikarya</taxon>
        <taxon>Basidiomycota</taxon>
        <taxon>Agaricomycotina</taxon>
        <taxon>Agaricomycetes</taxon>
        <taxon>Agaricomycetidae</taxon>
        <taxon>Agaricales</taxon>
        <taxon>Agaricineae</taxon>
        <taxon>Strophariaceae</taxon>
        <taxon>Psilocybe</taxon>
    </lineage>
</organism>
<dbReference type="SUPFAM" id="SSF52047">
    <property type="entry name" value="RNI-like"/>
    <property type="match status" value="1"/>
</dbReference>
<evidence type="ECO:0000313" key="2">
    <source>
        <dbReference type="Proteomes" id="UP000567179"/>
    </source>
</evidence>
<comment type="caution">
    <text evidence="1">The sequence shown here is derived from an EMBL/GenBank/DDBJ whole genome shotgun (WGS) entry which is preliminary data.</text>
</comment>
<evidence type="ECO:0000313" key="1">
    <source>
        <dbReference type="EMBL" id="KAF5312152.1"/>
    </source>
</evidence>
<dbReference type="OrthoDB" id="3232239at2759"/>
<name>A0A8H5AWC7_9AGAR</name>
<protein>
    <recommendedName>
        <fullName evidence="3">F-box domain-containing protein</fullName>
    </recommendedName>
</protein>
<dbReference type="Proteomes" id="UP000567179">
    <property type="component" value="Unassembled WGS sequence"/>
</dbReference>
<reference evidence="1 2" key="1">
    <citation type="journal article" date="2020" name="ISME J.">
        <title>Uncovering the hidden diversity of litter-decomposition mechanisms in mushroom-forming fungi.</title>
        <authorList>
            <person name="Floudas D."/>
            <person name="Bentzer J."/>
            <person name="Ahren D."/>
            <person name="Johansson T."/>
            <person name="Persson P."/>
            <person name="Tunlid A."/>
        </authorList>
    </citation>
    <scope>NUCLEOTIDE SEQUENCE [LARGE SCALE GENOMIC DNA]</scope>
    <source>
        <strain evidence="1 2">CBS 101986</strain>
    </source>
</reference>
<dbReference type="AlphaFoldDB" id="A0A8H5AWC7"/>
<keyword evidence="2" id="KW-1185">Reference proteome</keyword>